<protein>
    <recommendedName>
        <fullName evidence="3">NTP pyrophosphohydrolase MazG putative catalytic core domain-containing protein</fullName>
    </recommendedName>
</protein>
<evidence type="ECO:0000313" key="2">
    <source>
        <dbReference type="Proteomes" id="UP000321722"/>
    </source>
</evidence>
<gene>
    <name evidence="1" type="ORF">LAV01_10960</name>
</gene>
<dbReference type="CDD" id="cd11540">
    <property type="entry name" value="NTP-PPase_u3"/>
    <property type="match status" value="1"/>
</dbReference>
<reference evidence="1 2" key="1">
    <citation type="submission" date="2019-07" db="EMBL/GenBank/DDBJ databases">
        <title>Whole genome shotgun sequence of Lactobacillus aviarius subsp. aviarius NBRC 102162.</title>
        <authorList>
            <person name="Hosoyama A."/>
            <person name="Uohara A."/>
            <person name="Ohji S."/>
            <person name="Ichikawa N."/>
        </authorList>
    </citation>
    <scope>NUCLEOTIDE SEQUENCE [LARGE SCALE GENOMIC DNA]</scope>
    <source>
        <strain evidence="1 2">NBRC 102162</strain>
    </source>
</reference>
<dbReference type="Pfam" id="PF01503">
    <property type="entry name" value="PRA-PH"/>
    <property type="match status" value="1"/>
</dbReference>
<dbReference type="Gene3D" id="1.10.287.1080">
    <property type="entry name" value="MazG-like"/>
    <property type="match status" value="1"/>
</dbReference>
<comment type="caution">
    <text evidence="1">The sequence shown here is derived from an EMBL/GenBank/DDBJ whole genome shotgun (WGS) entry which is preliminary data.</text>
</comment>
<sequence length="106" mass="11853">MDELIEKVKAWAKERGIDKQPADAGYRKTVEELGELSSAYSRQNKAMMIDSLGDTAVCLINLATQMGLDFNECLEHAYNEIKDRKGKTVNGVFVKEADLKNGKDNQ</sequence>
<dbReference type="RefSeq" id="WP_057827517.1">
    <property type="nucleotide sequence ID" value="NZ_BAAACL010000017.1"/>
</dbReference>
<dbReference type="GeneID" id="29933871"/>
<proteinExistence type="predicted"/>
<dbReference type="InterPro" id="IPR021130">
    <property type="entry name" value="PRib-ATP_PPHydrolase-like"/>
</dbReference>
<dbReference type="Proteomes" id="UP000321722">
    <property type="component" value="Unassembled WGS sequence"/>
</dbReference>
<organism evidence="1 2">
    <name type="scientific">Ligilactobacillus aviarius</name>
    <dbReference type="NCBI Taxonomy" id="1606"/>
    <lineage>
        <taxon>Bacteria</taxon>
        <taxon>Bacillati</taxon>
        <taxon>Bacillota</taxon>
        <taxon>Bacilli</taxon>
        <taxon>Lactobacillales</taxon>
        <taxon>Lactobacillaceae</taxon>
        <taxon>Ligilactobacillus</taxon>
    </lineage>
</organism>
<dbReference type="EMBL" id="BJUI01000016">
    <property type="protein sequence ID" value="GEK42264.1"/>
    <property type="molecule type" value="Genomic_DNA"/>
</dbReference>
<accession>A0A510WSR4</accession>
<dbReference type="SUPFAM" id="SSF101386">
    <property type="entry name" value="all-alpha NTP pyrophosphatases"/>
    <property type="match status" value="1"/>
</dbReference>
<evidence type="ECO:0008006" key="3">
    <source>
        <dbReference type="Google" id="ProtNLM"/>
    </source>
</evidence>
<keyword evidence="2" id="KW-1185">Reference proteome</keyword>
<name>A0A510WSR4_9LACO</name>
<evidence type="ECO:0000313" key="1">
    <source>
        <dbReference type="EMBL" id="GEK42264.1"/>
    </source>
</evidence>
<dbReference type="AlphaFoldDB" id="A0A510WSR4"/>